<dbReference type="EC" id="2.1.1.297" evidence="5"/>
<feature type="binding site" evidence="5">
    <location>
        <begin position="193"/>
        <end position="196"/>
    </location>
    <ligand>
        <name>substrate</name>
    </ligand>
</feature>
<evidence type="ECO:0000313" key="9">
    <source>
        <dbReference type="Proteomes" id="UP001354989"/>
    </source>
</evidence>
<dbReference type="HAMAP" id="MF_02126">
    <property type="entry name" value="RF_methyltr_PrmC"/>
    <property type="match status" value="1"/>
</dbReference>
<dbReference type="NCBIfam" id="TIGR00536">
    <property type="entry name" value="hemK_fam"/>
    <property type="match status" value="1"/>
</dbReference>
<dbReference type="InterPro" id="IPR002052">
    <property type="entry name" value="DNA_methylase_N6_adenine_CS"/>
</dbReference>
<dbReference type="CDD" id="cd02440">
    <property type="entry name" value="AdoMet_MTases"/>
    <property type="match status" value="1"/>
</dbReference>
<feature type="binding site" evidence="5">
    <location>
        <begin position="126"/>
        <end position="130"/>
    </location>
    <ligand>
        <name>S-adenosyl-L-methionine</name>
        <dbReference type="ChEBI" id="CHEBI:59789"/>
    </ligand>
</feature>
<dbReference type="InterPro" id="IPR040758">
    <property type="entry name" value="PrmC_N"/>
</dbReference>
<feature type="binding site" evidence="5">
    <location>
        <position position="193"/>
    </location>
    <ligand>
        <name>S-adenosyl-L-methionine</name>
        <dbReference type="ChEBI" id="CHEBI:59789"/>
    </ligand>
</feature>
<accession>A0ABN6L4X2</accession>
<comment type="function">
    <text evidence="5">Methylates the class 1 translation termination release factors RF1/PrfA and RF2/PrfB on the glutamine residue of the universally conserved GGQ motif.</text>
</comment>
<dbReference type="GO" id="GO:0008168">
    <property type="term" value="F:methyltransferase activity"/>
    <property type="evidence" value="ECO:0007669"/>
    <property type="project" value="UniProtKB-KW"/>
</dbReference>
<dbReference type="PROSITE" id="PS00092">
    <property type="entry name" value="N6_MTASE"/>
    <property type="match status" value="1"/>
</dbReference>
<evidence type="ECO:0000259" key="6">
    <source>
        <dbReference type="Pfam" id="PF05175"/>
    </source>
</evidence>
<comment type="caution">
    <text evidence="5">Lacks conserved residue(s) required for the propagation of feature annotation.</text>
</comment>
<evidence type="ECO:0000256" key="4">
    <source>
        <dbReference type="ARBA" id="ARBA00048391"/>
    </source>
</evidence>
<organism evidence="8 9">
    <name type="scientific">Persicobacter psychrovividus</name>
    <dbReference type="NCBI Taxonomy" id="387638"/>
    <lineage>
        <taxon>Bacteria</taxon>
        <taxon>Pseudomonadati</taxon>
        <taxon>Bacteroidota</taxon>
        <taxon>Cytophagia</taxon>
        <taxon>Cytophagales</taxon>
        <taxon>Persicobacteraceae</taxon>
        <taxon>Persicobacter</taxon>
    </lineage>
</organism>
<name>A0ABN6L4X2_9BACT</name>
<sequence>MEKAFNGAKALKNYIAEALTPILGDREAESVTFGLLEDLFEIDKMKVMTNERLSLLEEEYDELWDAVEELKQGVPLQHVTGVAPFYGHKFIVNEHTLVPRPETEELIKLILDENKDNELYNILDIGTGTGCIPISLDLEMPHCDAFAVDISEKALFVARRNAVYLDAAVSFEQMDVLKDELPFDQQFEIIVSNPPYICDKEKADMDANVLEYDPHLALFVPDNDPLLFYKKIADLALTKLTANGKLYFEINEAYGAETKTMLEEKGYKNVEVFKDLNDKDRMVRAQR</sequence>
<dbReference type="InterPro" id="IPR029063">
    <property type="entry name" value="SAM-dependent_MTases_sf"/>
</dbReference>
<keyword evidence="9" id="KW-1185">Reference proteome</keyword>
<dbReference type="InterPro" id="IPR050320">
    <property type="entry name" value="N5-glutamine_MTase"/>
</dbReference>
<evidence type="ECO:0000259" key="7">
    <source>
        <dbReference type="Pfam" id="PF17827"/>
    </source>
</evidence>
<keyword evidence="3 5" id="KW-0949">S-adenosyl-L-methionine</keyword>
<keyword evidence="2 5" id="KW-0808">Transferase</keyword>
<dbReference type="PANTHER" id="PTHR18895">
    <property type="entry name" value="HEMK METHYLTRANSFERASE"/>
    <property type="match status" value="1"/>
</dbReference>
<dbReference type="PANTHER" id="PTHR18895:SF74">
    <property type="entry name" value="MTRF1L RELEASE FACTOR GLUTAMINE METHYLTRANSFERASE"/>
    <property type="match status" value="1"/>
</dbReference>
<evidence type="ECO:0000256" key="2">
    <source>
        <dbReference type="ARBA" id="ARBA00022679"/>
    </source>
</evidence>
<evidence type="ECO:0000256" key="3">
    <source>
        <dbReference type="ARBA" id="ARBA00022691"/>
    </source>
</evidence>
<comment type="similarity">
    <text evidence="5">Belongs to the protein N5-glutamine methyltransferase family. PrmC subfamily.</text>
</comment>
<dbReference type="EMBL" id="AP025292">
    <property type="protein sequence ID" value="BDC98129.1"/>
    <property type="molecule type" value="Genomic_DNA"/>
</dbReference>
<proteinExistence type="inferred from homology"/>
<reference evidence="8 9" key="1">
    <citation type="submission" date="2021-12" db="EMBL/GenBank/DDBJ databases">
        <title>Genome sequencing of bacteria with rrn-lacking chromosome and rrn-plasmid.</title>
        <authorList>
            <person name="Anda M."/>
            <person name="Iwasaki W."/>
        </authorList>
    </citation>
    <scope>NUCLEOTIDE SEQUENCE [LARGE SCALE GENOMIC DNA]</scope>
    <source>
        <strain evidence="8 9">NBRC 101262</strain>
    </source>
</reference>
<dbReference type="RefSeq" id="WP_338397510.1">
    <property type="nucleotide sequence ID" value="NZ_AP025292.1"/>
</dbReference>
<dbReference type="InterPro" id="IPR019874">
    <property type="entry name" value="RF_methyltr_PrmC"/>
</dbReference>
<evidence type="ECO:0000256" key="1">
    <source>
        <dbReference type="ARBA" id="ARBA00022603"/>
    </source>
</evidence>
<dbReference type="Pfam" id="PF17827">
    <property type="entry name" value="PrmC_N"/>
    <property type="match status" value="1"/>
</dbReference>
<dbReference type="NCBIfam" id="TIGR03534">
    <property type="entry name" value="RF_mod_PrmC"/>
    <property type="match status" value="1"/>
</dbReference>
<dbReference type="InterPro" id="IPR004556">
    <property type="entry name" value="HemK-like"/>
</dbReference>
<gene>
    <name evidence="5 8" type="primary">prmC</name>
    <name evidence="8" type="ORF">PEPS_04100</name>
</gene>
<keyword evidence="1 5" id="KW-0489">Methyltransferase</keyword>
<comment type="catalytic activity">
    <reaction evidence="4 5">
        <text>L-glutaminyl-[peptide chain release factor] + S-adenosyl-L-methionine = N(5)-methyl-L-glutaminyl-[peptide chain release factor] + S-adenosyl-L-homocysteine + H(+)</text>
        <dbReference type="Rhea" id="RHEA:42896"/>
        <dbReference type="Rhea" id="RHEA-COMP:10271"/>
        <dbReference type="Rhea" id="RHEA-COMP:10272"/>
        <dbReference type="ChEBI" id="CHEBI:15378"/>
        <dbReference type="ChEBI" id="CHEBI:30011"/>
        <dbReference type="ChEBI" id="CHEBI:57856"/>
        <dbReference type="ChEBI" id="CHEBI:59789"/>
        <dbReference type="ChEBI" id="CHEBI:61891"/>
        <dbReference type="EC" id="2.1.1.297"/>
    </reaction>
</comment>
<dbReference type="Gene3D" id="3.40.50.150">
    <property type="entry name" value="Vaccinia Virus protein VP39"/>
    <property type="match status" value="1"/>
</dbReference>
<dbReference type="Proteomes" id="UP001354989">
    <property type="component" value="Chromosome"/>
</dbReference>
<feature type="domain" description="Release factor glutamine methyltransferase N-terminal" evidence="7">
    <location>
        <begin position="34"/>
        <end position="81"/>
    </location>
</feature>
<feature type="domain" description="Methyltransferase small" evidence="6">
    <location>
        <begin position="114"/>
        <end position="201"/>
    </location>
</feature>
<dbReference type="SUPFAM" id="SSF53335">
    <property type="entry name" value="S-adenosyl-L-methionine-dependent methyltransferases"/>
    <property type="match status" value="1"/>
</dbReference>
<dbReference type="GO" id="GO:0032259">
    <property type="term" value="P:methylation"/>
    <property type="evidence" value="ECO:0007669"/>
    <property type="project" value="UniProtKB-KW"/>
</dbReference>
<dbReference type="InterPro" id="IPR007848">
    <property type="entry name" value="Small_mtfrase_dom"/>
</dbReference>
<evidence type="ECO:0000313" key="8">
    <source>
        <dbReference type="EMBL" id="BDC98129.1"/>
    </source>
</evidence>
<dbReference type="Pfam" id="PF05175">
    <property type="entry name" value="MTS"/>
    <property type="match status" value="1"/>
</dbReference>
<evidence type="ECO:0000256" key="5">
    <source>
        <dbReference type="HAMAP-Rule" id="MF_02126"/>
    </source>
</evidence>
<protein>
    <recommendedName>
        <fullName evidence="5">Release factor glutamine methyltransferase</fullName>
        <shortName evidence="5">RF MTase</shortName>
        <ecNumber evidence="5">2.1.1.297</ecNumber>
    </recommendedName>
    <alternativeName>
        <fullName evidence="5">N5-glutamine methyltransferase PrmC</fullName>
    </alternativeName>
    <alternativeName>
        <fullName evidence="5">Protein-(glutamine-N5) MTase PrmC</fullName>
    </alternativeName>
    <alternativeName>
        <fullName evidence="5">Protein-glutamine N-methyltransferase PrmC</fullName>
    </alternativeName>
</protein>
<feature type="binding site" evidence="5">
    <location>
        <position position="149"/>
    </location>
    <ligand>
        <name>S-adenosyl-L-methionine</name>
        <dbReference type="ChEBI" id="CHEBI:59789"/>
    </ligand>
</feature>
<dbReference type="Gene3D" id="1.10.8.10">
    <property type="entry name" value="DNA helicase RuvA subunit, C-terminal domain"/>
    <property type="match status" value="1"/>
</dbReference>